<evidence type="ECO:0000256" key="1">
    <source>
        <dbReference type="SAM" id="MobiDB-lite"/>
    </source>
</evidence>
<feature type="compositionally biased region" description="Polar residues" evidence="1">
    <location>
        <begin position="1"/>
        <end position="11"/>
    </location>
</feature>
<sequence>MTQPIRNTLCPQQLDGRESRNDSTSAVGVRYDVVCVTRVTNKATTKFLFLRKGGATGRGSSQTCAVPSNEVSDDIPSSQEIHAFRKDVASVLLSLITAL</sequence>
<gene>
    <name evidence="2" type="ORF">LARSCL_LOCUS15910</name>
</gene>
<keyword evidence="3" id="KW-1185">Reference proteome</keyword>
<proteinExistence type="predicted"/>
<accession>A0AAV2B140</accession>
<organism evidence="2 3">
    <name type="scientific">Larinioides sclopetarius</name>
    <dbReference type="NCBI Taxonomy" id="280406"/>
    <lineage>
        <taxon>Eukaryota</taxon>
        <taxon>Metazoa</taxon>
        <taxon>Ecdysozoa</taxon>
        <taxon>Arthropoda</taxon>
        <taxon>Chelicerata</taxon>
        <taxon>Arachnida</taxon>
        <taxon>Araneae</taxon>
        <taxon>Araneomorphae</taxon>
        <taxon>Entelegynae</taxon>
        <taxon>Araneoidea</taxon>
        <taxon>Araneidae</taxon>
        <taxon>Larinioides</taxon>
    </lineage>
</organism>
<reference evidence="2 3" key="1">
    <citation type="submission" date="2024-04" db="EMBL/GenBank/DDBJ databases">
        <authorList>
            <person name="Rising A."/>
            <person name="Reimegard J."/>
            <person name="Sonavane S."/>
            <person name="Akerstrom W."/>
            <person name="Nylinder S."/>
            <person name="Hedman E."/>
            <person name="Kallberg Y."/>
        </authorList>
    </citation>
    <scope>NUCLEOTIDE SEQUENCE [LARGE SCALE GENOMIC DNA]</scope>
</reference>
<evidence type="ECO:0000313" key="3">
    <source>
        <dbReference type="Proteomes" id="UP001497382"/>
    </source>
</evidence>
<feature type="region of interest" description="Disordered" evidence="1">
    <location>
        <begin position="1"/>
        <end position="25"/>
    </location>
</feature>
<dbReference type="EMBL" id="CAXIEN010000248">
    <property type="protein sequence ID" value="CAL1289395.1"/>
    <property type="molecule type" value="Genomic_DNA"/>
</dbReference>
<protein>
    <submittedName>
        <fullName evidence="2">Uncharacterized protein</fullName>
    </submittedName>
</protein>
<evidence type="ECO:0000313" key="2">
    <source>
        <dbReference type="EMBL" id="CAL1289395.1"/>
    </source>
</evidence>
<comment type="caution">
    <text evidence="2">The sequence shown here is derived from an EMBL/GenBank/DDBJ whole genome shotgun (WGS) entry which is preliminary data.</text>
</comment>
<name>A0AAV2B140_9ARAC</name>
<dbReference type="AlphaFoldDB" id="A0AAV2B140"/>
<dbReference type="Proteomes" id="UP001497382">
    <property type="component" value="Unassembled WGS sequence"/>
</dbReference>